<protein>
    <submittedName>
        <fullName evidence="2">SLBB-domain like (DUF1017)</fullName>
    </submittedName>
</protein>
<dbReference type="EMBL" id="UAVU01000003">
    <property type="protein sequence ID" value="SQA98243.1"/>
    <property type="molecule type" value="Genomic_DNA"/>
</dbReference>
<dbReference type="InterPro" id="IPR046459">
    <property type="entry name" value="Caps_syn_GfcC_N"/>
</dbReference>
<evidence type="ECO:0000313" key="2">
    <source>
        <dbReference type="EMBL" id="SQA98243.1"/>
    </source>
</evidence>
<dbReference type="Pfam" id="PF20616">
    <property type="entry name" value="Caps_syn_GfcC_N"/>
    <property type="match status" value="1"/>
</dbReference>
<feature type="domain" description="Capsule biosynthesis GfcC-like N-terminal" evidence="1">
    <location>
        <begin position="2"/>
        <end position="35"/>
    </location>
</feature>
<organism evidence="2 3">
    <name type="scientific">Cedecea neteri</name>
    <dbReference type="NCBI Taxonomy" id="158822"/>
    <lineage>
        <taxon>Bacteria</taxon>
        <taxon>Pseudomonadati</taxon>
        <taxon>Pseudomonadota</taxon>
        <taxon>Gammaproteobacteria</taxon>
        <taxon>Enterobacterales</taxon>
        <taxon>Enterobacteriaceae</taxon>
        <taxon>Cedecea</taxon>
    </lineage>
</organism>
<gene>
    <name evidence="2" type="ORF">NCTC12120_02096</name>
</gene>
<reference evidence="2 3" key="1">
    <citation type="submission" date="2018-06" db="EMBL/GenBank/DDBJ databases">
        <authorList>
            <consortium name="Pathogen Informatics"/>
            <person name="Doyle S."/>
        </authorList>
    </citation>
    <scope>NUCLEOTIDE SEQUENCE [LARGE SCALE GENOMIC DNA]</scope>
    <source>
        <strain evidence="2 3">NCTC12120</strain>
    </source>
</reference>
<evidence type="ECO:0000259" key="1">
    <source>
        <dbReference type="Pfam" id="PF20616"/>
    </source>
</evidence>
<dbReference type="Proteomes" id="UP000251197">
    <property type="component" value="Unassembled WGS sequence"/>
</dbReference>
<sequence>MHVTGRQFVNLDPDWVRLRPQANVPLQGEYSLWTGAAAHNNHPGGISQLAGSETFYPRAQRG</sequence>
<dbReference type="Gene3D" id="3.10.20.700">
    <property type="match status" value="1"/>
</dbReference>
<evidence type="ECO:0000313" key="3">
    <source>
        <dbReference type="Proteomes" id="UP000251197"/>
    </source>
</evidence>
<proteinExistence type="predicted"/>
<dbReference type="AlphaFoldDB" id="A0A2X2TCD0"/>
<name>A0A2X2TCD0_9ENTR</name>
<accession>A0A2X2TCD0</accession>